<organism evidence="2">
    <name type="scientific">hydrothermal vent metagenome</name>
    <dbReference type="NCBI Taxonomy" id="652676"/>
    <lineage>
        <taxon>unclassified sequences</taxon>
        <taxon>metagenomes</taxon>
        <taxon>ecological metagenomes</taxon>
    </lineage>
</organism>
<evidence type="ECO:0008006" key="3">
    <source>
        <dbReference type="Google" id="ProtNLM"/>
    </source>
</evidence>
<protein>
    <recommendedName>
        <fullName evidence="3">Type IV fimbrial biogenesis protein PilV</fullName>
    </recommendedName>
</protein>
<gene>
    <name evidence="2" type="ORF">MNBD_GAMMA01-116</name>
</gene>
<proteinExistence type="predicted"/>
<dbReference type="NCBIfam" id="TIGR02532">
    <property type="entry name" value="IV_pilin_GFxxxE"/>
    <property type="match status" value="1"/>
</dbReference>
<dbReference type="InterPro" id="IPR012902">
    <property type="entry name" value="N_methyl_site"/>
</dbReference>
<sequence>MKLFFTKKTSNQQGFTLIESMIAVVVFSFGLLAVAGVMTVAVRGNHNGYMRTQATFLLASASDMMRANAIGVRQGLYNGAYSGAVDVSGMCTSGPCGVAGLVARDTQLWANMITQTLPNSEGTIDCTNHVGLPNAPYSGLCTVTINWTESNEIDAESTQAASIVVKPIL</sequence>
<dbReference type="Pfam" id="PF07963">
    <property type="entry name" value="N_methyl"/>
    <property type="match status" value="1"/>
</dbReference>
<keyword evidence="1" id="KW-0472">Membrane</keyword>
<name>A0A3B0V751_9ZZZZ</name>
<reference evidence="2" key="1">
    <citation type="submission" date="2018-06" db="EMBL/GenBank/DDBJ databases">
        <authorList>
            <person name="Zhirakovskaya E."/>
        </authorList>
    </citation>
    <scope>NUCLEOTIDE SEQUENCE</scope>
</reference>
<evidence type="ECO:0000256" key="1">
    <source>
        <dbReference type="SAM" id="Phobius"/>
    </source>
</evidence>
<dbReference type="PROSITE" id="PS00409">
    <property type="entry name" value="PROKAR_NTER_METHYL"/>
    <property type="match status" value="1"/>
</dbReference>
<evidence type="ECO:0000313" key="2">
    <source>
        <dbReference type="EMBL" id="VAW36143.1"/>
    </source>
</evidence>
<feature type="transmembrane region" description="Helical" evidence="1">
    <location>
        <begin position="20"/>
        <end position="42"/>
    </location>
</feature>
<dbReference type="EMBL" id="UOEW01000131">
    <property type="protein sequence ID" value="VAW36143.1"/>
    <property type="molecule type" value="Genomic_DNA"/>
</dbReference>
<dbReference type="AlphaFoldDB" id="A0A3B0V751"/>
<keyword evidence="1" id="KW-1133">Transmembrane helix</keyword>
<dbReference type="NCBIfam" id="TIGR02523">
    <property type="entry name" value="type_IV_pilV"/>
    <property type="match status" value="1"/>
</dbReference>
<accession>A0A3B0V751</accession>
<keyword evidence="1" id="KW-0812">Transmembrane</keyword>
<dbReference type="InterPro" id="IPR013362">
    <property type="entry name" value="Pilus_4_PilV"/>
</dbReference>